<protein>
    <submittedName>
        <fullName evidence="1">ATP-binding protein</fullName>
    </submittedName>
</protein>
<proteinExistence type="predicted"/>
<name>A0ABW5P125_9DEIO</name>
<accession>A0ABW5P125</accession>
<dbReference type="Pfam" id="PF13589">
    <property type="entry name" value="HATPase_c_3"/>
    <property type="match status" value="1"/>
</dbReference>
<evidence type="ECO:0000313" key="2">
    <source>
        <dbReference type="Proteomes" id="UP001597475"/>
    </source>
</evidence>
<evidence type="ECO:0000313" key="1">
    <source>
        <dbReference type="EMBL" id="MFD2608961.1"/>
    </source>
</evidence>
<sequence length="512" mass="56612">MSDHGSAQAGGELALDHDLAPPPAAAMIEAMRALGYSVQAALADIVDNSISAGARRVGIRMDWRDGQPVVTVLDDGRGMNREGLINAMRPGSVNPLLARARGDLGRFGMGLKTASFSQCRRLTVATRMAGGSIEVRRWDLDHVANTGEWQLLRGFQPGSEWQVAPLEDMDHGTLVLWEHLDRLTGSVDADPASQQRALTQFTGQIRKVEQHLSMTFHEFLTGRGRITLNLNGEAVRPWDPLLASRDFIEQQPEELLRLDGHIIRVQGTVLPHHSRLEGEDLKEAEGPRGWNTQQGFHVYRDNRLLVAGGWLGLGLERDDRFRLARVRVDLPSGLDGQWGVDIRKSRVTVPPALRAPLKRIAELTRERALQVYRHRARLLPAGRNGGTDEPTSLWAVRGTSQSYRHEIDRTHPLVQAIRQVPGARPALDALLDLIETTLPVERIWLTEATREHTPPASGADLIALQRTLSNVVAVLVSNGYSDQEALVLARGMDPFCHHPGITPLHQPRESTA</sequence>
<dbReference type="RefSeq" id="WP_386843957.1">
    <property type="nucleotide sequence ID" value="NZ_JBHUMK010000022.1"/>
</dbReference>
<comment type="caution">
    <text evidence="1">The sequence shown here is derived from an EMBL/GenBank/DDBJ whole genome shotgun (WGS) entry which is preliminary data.</text>
</comment>
<organism evidence="1 2">
    <name type="scientific">Deinococcus taklimakanensis</name>
    <dbReference type="NCBI Taxonomy" id="536443"/>
    <lineage>
        <taxon>Bacteria</taxon>
        <taxon>Thermotogati</taxon>
        <taxon>Deinococcota</taxon>
        <taxon>Deinococci</taxon>
        <taxon>Deinococcales</taxon>
        <taxon>Deinococcaceae</taxon>
        <taxon>Deinococcus</taxon>
    </lineage>
</organism>
<dbReference type="GO" id="GO:0005524">
    <property type="term" value="F:ATP binding"/>
    <property type="evidence" value="ECO:0007669"/>
    <property type="project" value="UniProtKB-KW"/>
</dbReference>
<keyword evidence="1" id="KW-0067">ATP-binding</keyword>
<keyword evidence="2" id="KW-1185">Reference proteome</keyword>
<dbReference type="InterPro" id="IPR036890">
    <property type="entry name" value="HATPase_C_sf"/>
</dbReference>
<dbReference type="Proteomes" id="UP001597475">
    <property type="component" value="Unassembled WGS sequence"/>
</dbReference>
<dbReference type="SUPFAM" id="SSF55874">
    <property type="entry name" value="ATPase domain of HSP90 chaperone/DNA topoisomerase II/histidine kinase"/>
    <property type="match status" value="1"/>
</dbReference>
<reference evidence="2" key="1">
    <citation type="journal article" date="2019" name="Int. J. Syst. Evol. Microbiol.">
        <title>The Global Catalogue of Microorganisms (GCM) 10K type strain sequencing project: providing services to taxonomists for standard genome sequencing and annotation.</title>
        <authorList>
            <consortium name="The Broad Institute Genomics Platform"/>
            <consortium name="The Broad Institute Genome Sequencing Center for Infectious Disease"/>
            <person name="Wu L."/>
            <person name="Ma J."/>
        </authorList>
    </citation>
    <scope>NUCLEOTIDE SEQUENCE [LARGE SCALE GENOMIC DNA]</scope>
    <source>
        <strain evidence="2">KCTC 33842</strain>
    </source>
</reference>
<keyword evidence="1" id="KW-0547">Nucleotide-binding</keyword>
<dbReference type="EMBL" id="JBHUMK010000022">
    <property type="protein sequence ID" value="MFD2608961.1"/>
    <property type="molecule type" value="Genomic_DNA"/>
</dbReference>
<gene>
    <name evidence="1" type="ORF">ACFSR9_05825</name>
</gene>
<dbReference type="Gene3D" id="3.30.565.10">
    <property type="entry name" value="Histidine kinase-like ATPase, C-terminal domain"/>
    <property type="match status" value="1"/>
</dbReference>